<dbReference type="Pfam" id="PF04111">
    <property type="entry name" value="APG6"/>
    <property type="match status" value="1"/>
</dbReference>
<dbReference type="EMBL" id="OV170233">
    <property type="protein sequence ID" value="CAH0718554.1"/>
    <property type="molecule type" value="Genomic_DNA"/>
</dbReference>
<dbReference type="FunFam" id="1.10.418.40:FF:000001">
    <property type="entry name" value="beclin-1 isoform X1"/>
    <property type="match status" value="1"/>
</dbReference>
<reference evidence="7" key="1">
    <citation type="submission" date="2021-12" db="EMBL/GenBank/DDBJ databases">
        <authorList>
            <person name="Martin H S."/>
        </authorList>
    </citation>
    <scope>NUCLEOTIDE SEQUENCE</scope>
</reference>
<dbReference type="Proteomes" id="UP000838878">
    <property type="component" value="Chromosome 13"/>
</dbReference>
<feature type="non-terminal residue" evidence="7">
    <location>
        <position position="732"/>
    </location>
</feature>
<dbReference type="PANTHER" id="PTHR12768:SF4">
    <property type="entry name" value="BECLIN-1"/>
    <property type="match status" value="1"/>
</dbReference>
<evidence type="ECO:0000313" key="8">
    <source>
        <dbReference type="Proteomes" id="UP000838878"/>
    </source>
</evidence>
<dbReference type="GO" id="GO:0030674">
    <property type="term" value="F:protein-macromolecule adaptor activity"/>
    <property type="evidence" value="ECO:0007669"/>
    <property type="project" value="TreeGrafter"/>
</dbReference>
<feature type="compositionally biased region" description="Polar residues" evidence="4">
    <location>
        <begin position="592"/>
        <end position="601"/>
    </location>
</feature>
<feature type="domain" description="Atg6/beclin coiled-coil" evidence="6">
    <location>
        <begin position="109"/>
        <end position="236"/>
    </location>
</feature>
<dbReference type="Gene3D" id="1.10.418.40">
    <property type="entry name" value="Autophagy protein 6/Beclin 1"/>
    <property type="match status" value="1"/>
</dbReference>
<evidence type="ECO:0000256" key="1">
    <source>
        <dbReference type="ARBA" id="ARBA00005965"/>
    </source>
</evidence>
<dbReference type="GO" id="GO:0034272">
    <property type="term" value="C:phosphatidylinositol 3-kinase complex, class III, type II"/>
    <property type="evidence" value="ECO:0007669"/>
    <property type="project" value="TreeGrafter"/>
</dbReference>
<name>A0A8J9Y4I8_9NEOP</name>
<dbReference type="GO" id="GO:0034271">
    <property type="term" value="C:phosphatidylinositol 3-kinase complex, class III, type I"/>
    <property type="evidence" value="ECO:0007669"/>
    <property type="project" value="TreeGrafter"/>
</dbReference>
<dbReference type="GO" id="GO:0006995">
    <property type="term" value="P:cellular response to nitrogen starvation"/>
    <property type="evidence" value="ECO:0007669"/>
    <property type="project" value="TreeGrafter"/>
</dbReference>
<dbReference type="PANTHER" id="PTHR12768">
    <property type="entry name" value="BECLIN 1"/>
    <property type="match status" value="1"/>
</dbReference>
<comment type="similarity">
    <text evidence="1">Belongs to the beclin family.</text>
</comment>
<feature type="compositionally biased region" description="Low complexity" evidence="4">
    <location>
        <begin position="669"/>
        <end position="680"/>
    </location>
</feature>
<dbReference type="InterPro" id="IPR041691">
    <property type="entry name" value="Atg6/beclin_CC"/>
</dbReference>
<proteinExistence type="inferred from homology"/>
<dbReference type="GO" id="GO:0045324">
    <property type="term" value="P:late endosome to vacuole transport"/>
    <property type="evidence" value="ECO:0007669"/>
    <property type="project" value="TreeGrafter"/>
</dbReference>
<dbReference type="InterPro" id="IPR040455">
    <property type="entry name" value="Atg6_BARA"/>
</dbReference>
<dbReference type="AlphaFoldDB" id="A0A8J9Y4I8"/>
<dbReference type="GO" id="GO:0000407">
    <property type="term" value="C:phagophore assembly site"/>
    <property type="evidence" value="ECO:0007669"/>
    <property type="project" value="TreeGrafter"/>
</dbReference>
<dbReference type="GO" id="GO:0000045">
    <property type="term" value="P:autophagosome assembly"/>
    <property type="evidence" value="ECO:0007669"/>
    <property type="project" value="TreeGrafter"/>
</dbReference>
<sequence>MSDSKSFVNFSCQRCLQPLKLDESLNNLGEHTIADLTLQIRRNNEADLDLQSSSLEHYVPPFRMSESGNGANGFMVISDGWETTSIGHQLHVKATLFDLLSNNSDVDHPLCDECTDTLLELMDNQLRLTEAEWKDYSDYLKKLEDDKEDLNLEGLEKELEDWKQEQSRLLQELSALQKEEKAMKDEIEVQEKEKERLEVEQDIYWREYTRYRKDLMTTEDQMKFYECQLSYTQAQLEKLKKTNIFKATFHISDSGQFGIINNFRLGRLPTAPVDWSEINAAWGQTVLLLSSLARKISFCFQRYRLVPYGNHSYIEVLEDQKVLPLYGSGGFRFLWDTKFDAAMVAFLDCLQQFKEQVEKGNTGFCLPYRIDKGKIEDTASPPHAYSIKIQFNSEEHWTKALKYMLTNLKWALTWISSQFSEDKASPNAEYDDPETRRSLRCFESCAEPYCKSECEGDKGKSNCHASNCLASCDGDHCASRCHGSVCKAQVEGNSGYAKCDGDYCVSRCQGSLCKAQVEGNSSYAKCSGSACEAQCIGESCRAKCFGSGCKTLCNGEDCNGQSPTTNATSKPDVKPDQPTNSNTTEKPDVKPNQPSKTNSISKPDVKPNEPSKTNSTSKPDVKPNESSKTNSTSKPDVKPNEPSKTNSTSKPDVKPNQPSKRDEKPNRPSKSSSISKSDIIMPNQLSKPDENPNRPSNTDSISKPDVKPFQLSKPDKKSNQPFITYLPSIFEY</sequence>
<dbReference type="Pfam" id="PF17675">
    <property type="entry name" value="APG6_N"/>
    <property type="match status" value="1"/>
</dbReference>
<accession>A0A8J9Y4I8</accession>
<protein>
    <recommendedName>
        <fullName evidence="9">Beclin-1-like protein</fullName>
    </recommendedName>
</protein>
<keyword evidence="2 3" id="KW-0175">Coiled coil</keyword>
<gene>
    <name evidence="7" type="ORF">BINO364_LOCUS5016</name>
</gene>
<dbReference type="InterPro" id="IPR038274">
    <property type="entry name" value="Atg6/Beclin_C_sf"/>
</dbReference>
<evidence type="ECO:0008006" key="9">
    <source>
        <dbReference type="Google" id="ProtNLM"/>
    </source>
</evidence>
<keyword evidence="8" id="KW-1185">Reference proteome</keyword>
<evidence type="ECO:0000256" key="3">
    <source>
        <dbReference type="SAM" id="Coils"/>
    </source>
</evidence>
<feature type="domain" description="Atg6 BARA" evidence="5">
    <location>
        <begin position="239"/>
        <end position="417"/>
    </location>
</feature>
<dbReference type="GO" id="GO:0043548">
    <property type="term" value="F:phosphatidylinositol 3-kinase binding"/>
    <property type="evidence" value="ECO:0007669"/>
    <property type="project" value="TreeGrafter"/>
</dbReference>
<evidence type="ECO:0000313" key="7">
    <source>
        <dbReference type="EMBL" id="CAH0718554.1"/>
    </source>
</evidence>
<evidence type="ECO:0000259" key="6">
    <source>
        <dbReference type="Pfam" id="PF17675"/>
    </source>
</evidence>
<organism evidence="7 8">
    <name type="scientific">Brenthis ino</name>
    <name type="common">lesser marbled fritillary</name>
    <dbReference type="NCBI Taxonomy" id="405034"/>
    <lineage>
        <taxon>Eukaryota</taxon>
        <taxon>Metazoa</taxon>
        <taxon>Ecdysozoa</taxon>
        <taxon>Arthropoda</taxon>
        <taxon>Hexapoda</taxon>
        <taxon>Insecta</taxon>
        <taxon>Pterygota</taxon>
        <taxon>Neoptera</taxon>
        <taxon>Endopterygota</taxon>
        <taxon>Lepidoptera</taxon>
        <taxon>Glossata</taxon>
        <taxon>Ditrysia</taxon>
        <taxon>Papilionoidea</taxon>
        <taxon>Nymphalidae</taxon>
        <taxon>Heliconiinae</taxon>
        <taxon>Argynnini</taxon>
        <taxon>Brenthis</taxon>
    </lineage>
</organism>
<dbReference type="GO" id="GO:0000423">
    <property type="term" value="P:mitophagy"/>
    <property type="evidence" value="ECO:0007669"/>
    <property type="project" value="TreeGrafter"/>
</dbReference>
<dbReference type="Gene3D" id="6.10.250.3110">
    <property type="match status" value="1"/>
</dbReference>
<evidence type="ECO:0000256" key="2">
    <source>
        <dbReference type="ARBA" id="ARBA00023054"/>
    </source>
</evidence>
<dbReference type="InterPro" id="IPR007243">
    <property type="entry name" value="Atg6/Beclin"/>
</dbReference>
<evidence type="ECO:0000259" key="5">
    <source>
        <dbReference type="Pfam" id="PF04111"/>
    </source>
</evidence>
<feature type="coiled-coil region" evidence="3">
    <location>
        <begin position="140"/>
        <end position="242"/>
    </location>
</feature>
<evidence type="ECO:0000256" key="4">
    <source>
        <dbReference type="SAM" id="MobiDB-lite"/>
    </source>
</evidence>
<dbReference type="OrthoDB" id="20368at2759"/>
<feature type="region of interest" description="Disordered" evidence="4">
    <location>
        <begin position="561"/>
        <end position="723"/>
    </location>
</feature>